<organism evidence="2 3">
    <name type="scientific">Carboxylicivirga mesophila</name>
    <dbReference type="NCBI Taxonomy" id="1166478"/>
    <lineage>
        <taxon>Bacteria</taxon>
        <taxon>Pseudomonadati</taxon>
        <taxon>Bacteroidota</taxon>
        <taxon>Bacteroidia</taxon>
        <taxon>Marinilabiliales</taxon>
        <taxon>Marinilabiliaceae</taxon>
        <taxon>Carboxylicivirga</taxon>
    </lineage>
</organism>
<feature type="transmembrane region" description="Helical" evidence="1">
    <location>
        <begin position="79"/>
        <end position="100"/>
    </location>
</feature>
<dbReference type="Proteomes" id="UP000721861">
    <property type="component" value="Unassembled WGS sequence"/>
</dbReference>
<comment type="caution">
    <text evidence="2">The sequence shown here is derived from an EMBL/GenBank/DDBJ whole genome shotgun (WGS) entry which is preliminary data.</text>
</comment>
<name>A0ABS5K4C4_9BACT</name>
<evidence type="ECO:0000256" key="1">
    <source>
        <dbReference type="SAM" id="Phobius"/>
    </source>
</evidence>
<keyword evidence="3" id="KW-1185">Reference proteome</keyword>
<proteinExistence type="predicted"/>
<feature type="transmembrane region" description="Helical" evidence="1">
    <location>
        <begin position="106"/>
        <end position="125"/>
    </location>
</feature>
<dbReference type="EMBL" id="JAGUCN010000001">
    <property type="protein sequence ID" value="MBS2209878.1"/>
    <property type="molecule type" value="Genomic_DNA"/>
</dbReference>
<keyword evidence="1" id="KW-1133">Transmembrane helix</keyword>
<dbReference type="RefSeq" id="WP_212223759.1">
    <property type="nucleotide sequence ID" value="NZ_JAGUCN010000001.1"/>
</dbReference>
<sequence length="126" mass="14143">MNTMVLLAGVIAGLATLGHFTAGTKMYLKPFKACDLDVVPKNVILSVFHYVSVYQILSSLLLIMVGVNFENCMYDPTMVLNFIGMNYAFFALVQIIIALTSSVQGGLFKMFQWVFWVLIALFIFLR</sequence>
<reference evidence="2 3" key="1">
    <citation type="journal article" date="2014" name="Int. J. Syst. Evol. Microbiol.">
        <title>Carboxylicivirga gen. nov. in the family Marinilabiliaceae with two novel species, Carboxylicivirga mesophila sp. nov. and Carboxylicivirga taeanensis sp. nov., and reclassification of Cytophaga fermentans as Saccharicrinis fermentans gen. nov., comb. nov.</title>
        <authorList>
            <person name="Yang S.H."/>
            <person name="Seo H.S."/>
            <person name="Woo J.H."/>
            <person name="Oh H.M."/>
            <person name="Jang H."/>
            <person name="Lee J.H."/>
            <person name="Kim S.J."/>
            <person name="Kwon K.K."/>
        </authorList>
    </citation>
    <scope>NUCLEOTIDE SEQUENCE [LARGE SCALE GENOMIC DNA]</scope>
    <source>
        <strain evidence="2 3">JCM 18290</strain>
    </source>
</reference>
<keyword evidence="1" id="KW-0812">Transmembrane</keyword>
<keyword evidence="1" id="KW-0472">Membrane</keyword>
<accession>A0ABS5K4C4</accession>
<gene>
    <name evidence="2" type="ORF">KEM09_00575</name>
</gene>
<evidence type="ECO:0000313" key="3">
    <source>
        <dbReference type="Proteomes" id="UP000721861"/>
    </source>
</evidence>
<evidence type="ECO:0000313" key="2">
    <source>
        <dbReference type="EMBL" id="MBS2209878.1"/>
    </source>
</evidence>
<feature type="transmembrane region" description="Helical" evidence="1">
    <location>
        <begin position="47"/>
        <end position="67"/>
    </location>
</feature>
<protein>
    <submittedName>
        <fullName evidence="2">Uncharacterized protein</fullName>
    </submittedName>
</protein>